<dbReference type="InterPro" id="IPR050377">
    <property type="entry name" value="Radical_SAM_PqqE_MftC-like"/>
</dbReference>
<protein>
    <submittedName>
        <fullName evidence="8">Radical SAM protein</fullName>
    </submittedName>
</protein>
<evidence type="ECO:0000313" key="9">
    <source>
        <dbReference type="Proteomes" id="UP000592294"/>
    </source>
</evidence>
<name>A0A850RCZ3_9GAMM</name>
<reference evidence="8 9" key="1">
    <citation type="submission" date="2020-06" db="EMBL/GenBank/DDBJ databases">
        <title>Whole-genome sequence of Allochromatium humboldtianum DSM 21881, type strain.</title>
        <authorList>
            <person name="Kyndt J.A."/>
            <person name="Meyer T.E."/>
        </authorList>
    </citation>
    <scope>NUCLEOTIDE SEQUENCE [LARGE SCALE GENOMIC DNA]</scope>
    <source>
        <strain evidence="8 9">DSM 21881</strain>
    </source>
</reference>
<dbReference type="SFLD" id="SFLDG01067">
    <property type="entry name" value="SPASM/twitch_domain_containing"/>
    <property type="match status" value="1"/>
</dbReference>
<dbReference type="Pfam" id="PF04055">
    <property type="entry name" value="Radical_SAM"/>
    <property type="match status" value="1"/>
</dbReference>
<evidence type="ECO:0000256" key="4">
    <source>
        <dbReference type="ARBA" id="ARBA00022723"/>
    </source>
</evidence>
<evidence type="ECO:0000259" key="7">
    <source>
        <dbReference type="PROSITE" id="PS51918"/>
    </source>
</evidence>
<keyword evidence="3" id="KW-0949">S-adenosyl-L-methionine</keyword>
<evidence type="ECO:0000256" key="2">
    <source>
        <dbReference type="ARBA" id="ARBA00022485"/>
    </source>
</evidence>
<feature type="domain" description="Radical SAM core" evidence="7">
    <location>
        <begin position="23"/>
        <end position="241"/>
    </location>
</feature>
<dbReference type="AlphaFoldDB" id="A0A850RCZ3"/>
<dbReference type="GO" id="GO:0051536">
    <property type="term" value="F:iron-sulfur cluster binding"/>
    <property type="evidence" value="ECO:0007669"/>
    <property type="project" value="UniProtKB-KW"/>
</dbReference>
<dbReference type="GO" id="GO:0046872">
    <property type="term" value="F:metal ion binding"/>
    <property type="evidence" value="ECO:0007669"/>
    <property type="project" value="UniProtKB-KW"/>
</dbReference>
<keyword evidence="9" id="KW-1185">Reference proteome</keyword>
<dbReference type="GO" id="GO:0003824">
    <property type="term" value="F:catalytic activity"/>
    <property type="evidence" value="ECO:0007669"/>
    <property type="project" value="InterPro"/>
</dbReference>
<accession>A0A850RCZ3</accession>
<dbReference type="SFLD" id="SFLDS00029">
    <property type="entry name" value="Radical_SAM"/>
    <property type="match status" value="1"/>
</dbReference>
<keyword evidence="6" id="KW-0411">Iron-sulfur</keyword>
<dbReference type="InterPro" id="IPR023885">
    <property type="entry name" value="4Fe4S-binding_SPASM_dom"/>
</dbReference>
<dbReference type="RefSeq" id="WP_176977925.1">
    <property type="nucleotide sequence ID" value="NZ_JABZEO010000017.1"/>
</dbReference>
<proteinExistence type="predicted"/>
<keyword evidence="4" id="KW-0479">Metal-binding</keyword>
<dbReference type="CDD" id="cd01335">
    <property type="entry name" value="Radical_SAM"/>
    <property type="match status" value="1"/>
</dbReference>
<evidence type="ECO:0000256" key="6">
    <source>
        <dbReference type="ARBA" id="ARBA00023014"/>
    </source>
</evidence>
<gene>
    <name evidence="8" type="ORF">HW932_18315</name>
</gene>
<dbReference type="InterPro" id="IPR007197">
    <property type="entry name" value="rSAM"/>
</dbReference>
<comment type="cofactor">
    <cofactor evidence="1">
        <name>[4Fe-4S] cluster</name>
        <dbReference type="ChEBI" id="CHEBI:49883"/>
    </cofactor>
</comment>
<evidence type="ECO:0000256" key="5">
    <source>
        <dbReference type="ARBA" id="ARBA00023004"/>
    </source>
</evidence>
<keyword evidence="5" id="KW-0408">Iron</keyword>
<evidence type="ECO:0000256" key="1">
    <source>
        <dbReference type="ARBA" id="ARBA00001966"/>
    </source>
</evidence>
<evidence type="ECO:0000313" key="8">
    <source>
        <dbReference type="EMBL" id="NVZ11208.1"/>
    </source>
</evidence>
<comment type="caution">
    <text evidence="8">The sequence shown here is derived from an EMBL/GenBank/DDBJ whole genome shotgun (WGS) entry which is preliminary data.</text>
</comment>
<dbReference type="Pfam" id="PF13186">
    <property type="entry name" value="SPASM"/>
    <property type="match status" value="1"/>
</dbReference>
<sequence>MKAAIKPRIDLDQRTPLHDVIPLETPFVVFVDPATACNFCCPFCPTGDRELIGETGRFQGLMPLTLYRKLIDDLTEFPSQIKVLRLYKDGEPLLNKHFAEMVSYAKASRHVRLVDTTTNASLLTPERIRPIIAAGLDRINISINGLNDEQYRRFTGFDIDFSRLVDNIRWLYRNKSQCEIVIKIPSELIEPSQHQQFYDIFGDYCDRIFIENFAPCWPEFDVEARTGATITQGIYQQLVQPTETCPYIFYSFSVNVDGKVSACFLDWSRKLIVGDVRKDSLRSIWNGVQLNSLRRLHLEGRRSERSMCSDCGQLTHGMPDNIDAYCADLLKRFDFL</sequence>
<dbReference type="EMBL" id="JABZEO010000017">
    <property type="protein sequence ID" value="NVZ11208.1"/>
    <property type="molecule type" value="Genomic_DNA"/>
</dbReference>
<dbReference type="PANTHER" id="PTHR11228">
    <property type="entry name" value="RADICAL SAM DOMAIN PROTEIN"/>
    <property type="match status" value="1"/>
</dbReference>
<dbReference type="InterPro" id="IPR013785">
    <property type="entry name" value="Aldolase_TIM"/>
</dbReference>
<organism evidence="8 9">
    <name type="scientific">Allochromatium humboldtianum</name>
    <dbReference type="NCBI Taxonomy" id="504901"/>
    <lineage>
        <taxon>Bacteria</taxon>
        <taxon>Pseudomonadati</taxon>
        <taxon>Pseudomonadota</taxon>
        <taxon>Gammaproteobacteria</taxon>
        <taxon>Chromatiales</taxon>
        <taxon>Chromatiaceae</taxon>
        <taxon>Allochromatium</taxon>
    </lineage>
</organism>
<dbReference type="PANTHER" id="PTHR11228:SF34">
    <property type="entry name" value="TUNGSTEN-CONTAINING ALDEHYDE FERREDOXIN OXIDOREDUCTASE COFACTOR MODIFYING PROTEIN"/>
    <property type="match status" value="1"/>
</dbReference>
<evidence type="ECO:0000256" key="3">
    <source>
        <dbReference type="ARBA" id="ARBA00022691"/>
    </source>
</evidence>
<dbReference type="SUPFAM" id="SSF102114">
    <property type="entry name" value="Radical SAM enzymes"/>
    <property type="match status" value="1"/>
</dbReference>
<dbReference type="PROSITE" id="PS51918">
    <property type="entry name" value="RADICAL_SAM"/>
    <property type="match status" value="1"/>
</dbReference>
<dbReference type="InterPro" id="IPR034391">
    <property type="entry name" value="AdoMet-like_SPASM_containing"/>
</dbReference>
<keyword evidence="2" id="KW-0004">4Fe-4S</keyword>
<dbReference type="InterPro" id="IPR058240">
    <property type="entry name" value="rSAM_sf"/>
</dbReference>
<dbReference type="SFLD" id="SFLDG01387">
    <property type="entry name" value="BtrN-like_SPASM_domain_contain"/>
    <property type="match status" value="1"/>
</dbReference>
<dbReference type="Proteomes" id="UP000592294">
    <property type="component" value="Unassembled WGS sequence"/>
</dbReference>
<dbReference type="Gene3D" id="3.20.20.70">
    <property type="entry name" value="Aldolase class I"/>
    <property type="match status" value="1"/>
</dbReference>